<dbReference type="EMBL" id="KN834836">
    <property type="protein sequence ID" value="KIK52863.1"/>
    <property type="molecule type" value="Genomic_DNA"/>
</dbReference>
<evidence type="ECO:0000256" key="2">
    <source>
        <dbReference type="ARBA" id="ARBA00022737"/>
    </source>
</evidence>
<keyword evidence="1 3" id="KW-0853">WD repeat</keyword>
<feature type="region of interest" description="Disordered" evidence="4">
    <location>
        <begin position="768"/>
        <end position="795"/>
    </location>
</feature>
<dbReference type="InterPro" id="IPR049567">
    <property type="entry name" value="WDR59-like"/>
</dbReference>
<dbReference type="SMART" id="SM00320">
    <property type="entry name" value="WD40"/>
    <property type="match status" value="5"/>
</dbReference>
<keyword evidence="2" id="KW-0677">Repeat</keyword>
<dbReference type="InterPro" id="IPR036322">
    <property type="entry name" value="WD40_repeat_dom_sf"/>
</dbReference>
<feature type="compositionally biased region" description="Low complexity" evidence="4">
    <location>
        <begin position="1236"/>
        <end position="1249"/>
    </location>
</feature>
<sequence length="1565" mass="170185">MTERIHSHVNHTVRRPSLLSTRRPPQNVDLDSEEDGTNFRKSLQFDMKGLVGDAVGNMSISPWSRDVVLAARRGLFIIDLESPFEVPRFLPQGGTWDVADVQWNPHPSRAEYIVSTSSEKLLIWNLYMTGKTSIEHILHRHYRAVTDINWNPADRDLLSSTGLDSWVWTWDIREPRKPILGLCAFSSPGTQVKWNRQDSHILASSHLDKVHIWDRRKGSLPLKTIEAHSSRIYGIDWSHTEPAEIVTCSLDKTIKVWDSDTKTLKRTIKTGYPVWRARSLPFGRGVLSLAQRGETALEMFSLESQNLNHGLTELPVDSFLGHSDVVKEFVWRKNANNTAFQLITWSKDRTLRFWPVESEVMQKVGYSRSNDFQQQSIAITPTDPPLTSMSFRDPLTFPLIKPNPDTDLNTSTPNPISAPIGHRSILAEVRAGGPPALAYQSQGQTKNRSRNNSNLYPQPYPSLPLDPVDERVSGSASSGMTAMATPGVNVHVVGHVSSGGGGTMSRGAAGGLKSRARVDALSWLSSVKDATGPPTATIPASGSSTVLAAGTDVRPTSDELDGKTRSSSRDKSGSKESKPSDDKEIAAQSVGPSLQDEITSVLSKLPASKVRLEKHDLSLTGSKKQHRTVTLGLQVPWARSESGLRHGASGLGSGATYSYSTQSVFLRVTFTFPREYPQSSDPHIHNVDNGNSLPLGHLPTVSMEYTPLITMKDRAFMLRKLRRIIASLRERQKPCLEACLRFLVFKDESFIDIDGNVAALGLKSGLSGGVTVQDDDSQDDLDSSEEEDMGDDSRDREVTALLLRNNKNLAEPRTCQGSFGPNGELVCFFRAPPRIVRNTIGNVLSQSRSPARSSVEPSHPDRDSASNNNEGTSTECGADAEVAQGHRTSSSPQAFHQSPALLSDAVRRLGLAATDRETAIRSILPPSTSDSRMKVGNDLYGTYGASDVLNSYSYPSQIQNTEIPPALAQSQIVRIMTNLLTHPRLRGRRHSNSLKKSAGLDSIWEGVSGGGASWEESGTASGSRSYTTLALIGGSPRRSEVVIANTTGLVGGDRSVAKDYVFFAASVLAGGKGSVDKVVEGDDSTKNGSTDLVQVCNLNASVAKAHGRYDHERIFRSLGAVLGTAVTAAVALSGEDADRKMYIGPVSRWLGLVKQLIDRLFSDLRAQKDVQMLAMVASIALQLFHTPNSMSAATVSSLSTRPNSALDYFSAIHVYSSKSTPTNSPGHPTRTPLSPPGSGNLPSSPNPLASGLAIGSSRGSWTSLFSTGKQFMAGTLPQSLDNPDLNPALPISPARSPPIPSPSWIAIPLHKSVSEQNRVATSRALRGRWLPESPNRPGWNRSSASPILLTPSTGISKSWNETVPHSKESGVSFSSNGHSRRLTFSQVASAGNTNGKKRKMVFEAAPTLQTKDDLIQFTFSDEDLSLLLQHIHFYAEMLARWELHHKRAELLKSISLHERENSLYEHDIGLVRICTNCSIPLPVDKPGAPCDSCGNLRTTPKCTVCRLSVKGLSVNCLRCFHVTHVSCWKQLSVPICATGCGCACQISGDVVFPKSPYSGITSHSK</sequence>
<protein>
    <recommendedName>
        <fullName evidence="5">WDR59/RTC1-like RING zinc finger domain-containing protein</fullName>
    </recommendedName>
</protein>
<dbReference type="PROSITE" id="PS50294">
    <property type="entry name" value="WD_REPEATS_REGION"/>
    <property type="match status" value="1"/>
</dbReference>
<evidence type="ECO:0000313" key="6">
    <source>
        <dbReference type="EMBL" id="KIK52863.1"/>
    </source>
</evidence>
<evidence type="ECO:0000256" key="1">
    <source>
        <dbReference type="ARBA" id="ARBA00022574"/>
    </source>
</evidence>
<feature type="compositionally biased region" description="Acidic residues" evidence="4">
    <location>
        <begin position="773"/>
        <end position="790"/>
    </location>
</feature>
<dbReference type="CDD" id="cd16488">
    <property type="entry name" value="mRING-H2-C3H3C2_Mio-like"/>
    <property type="match status" value="1"/>
</dbReference>
<feature type="compositionally biased region" description="Polar residues" evidence="4">
    <location>
        <begin position="865"/>
        <end position="875"/>
    </location>
</feature>
<dbReference type="InterPro" id="IPR001680">
    <property type="entry name" value="WD40_rpt"/>
</dbReference>
<feature type="compositionally biased region" description="Basic and acidic residues" evidence="4">
    <location>
        <begin position="555"/>
        <end position="585"/>
    </location>
</feature>
<dbReference type="GO" id="GO:0035591">
    <property type="term" value="F:signaling adaptor activity"/>
    <property type="evidence" value="ECO:0007669"/>
    <property type="project" value="TreeGrafter"/>
</dbReference>
<feature type="compositionally biased region" description="Low complexity" evidence="4">
    <location>
        <begin position="15"/>
        <end position="25"/>
    </location>
</feature>
<evidence type="ECO:0000259" key="5">
    <source>
        <dbReference type="Pfam" id="PF17120"/>
    </source>
</evidence>
<dbReference type="PROSITE" id="PS50082">
    <property type="entry name" value="WD_REPEATS_2"/>
    <property type="match status" value="2"/>
</dbReference>
<dbReference type="Proteomes" id="UP000053593">
    <property type="component" value="Unassembled WGS sequence"/>
</dbReference>
<organism evidence="6 7">
    <name type="scientific">Collybiopsis luxurians FD-317 M1</name>
    <dbReference type="NCBI Taxonomy" id="944289"/>
    <lineage>
        <taxon>Eukaryota</taxon>
        <taxon>Fungi</taxon>
        <taxon>Dikarya</taxon>
        <taxon>Basidiomycota</taxon>
        <taxon>Agaricomycotina</taxon>
        <taxon>Agaricomycetes</taxon>
        <taxon>Agaricomycetidae</taxon>
        <taxon>Agaricales</taxon>
        <taxon>Marasmiineae</taxon>
        <taxon>Omphalotaceae</taxon>
        <taxon>Collybiopsis</taxon>
        <taxon>Collybiopsis luxurians</taxon>
    </lineage>
</organism>
<dbReference type="PANTHER" id="PTHR46170">
    <property type="entry name" value="GATOR COMPLEX PROTEIN WDR59"/>
    <property type="match status" value="1"/>
</dbReference>
<dbReference type="GO" id="GO:0035859">
    <property type="term" value="C:Seh1-associated complex"/>
    <property type="evidence" value="ECO:0007669"/>
    <property type="project" value="TreeGrafter"/>
</dbReference>
<dbReference type="HOGENOM" id="CLU_001497_3_0_1"/>
<dbReference type="PANTHER" id="PTHR46170:SF1">
    <property type="entry name" value="GATOR COMPLEX PROTEIN WDR59"/>
    <property type="match status" value="1"/>
</dbReference>
<accession>A0A0D0CD27</accession>
<proteinExistence type="predicted"/>
<reference evidence="6 7" key="1">
    <citation type="submission" date="2014-04" db="EMBL/GenBank/DDBJ databases">
        <title>Evolutionary Origins and Diversification of the Mycorrhizal Mutualists.</title>
        <authorList>
            <consortium name="DOE Joint Genome Institute"/>
            <consortium name="Mycorrhizal Genomics Consortium"/>
            <person name="Kohler A."/>
            <person name="Kuo A."/>
            <person name="Nagy L.G."/>
            <person name="Floudas D."/>
            <person name="Copeland A."/>
            <person name="Barry K.W."/>
            <person name="Cichocki N."/>
            <person name="Veneault-Fourrey C."/>
            <person name="LaButti K."/>
            <person name="Lindquist E.A."/>
            <person name="Lipzen A."/>
            <person name="Lundell T."/>
            <person name="Morin E."/>
            <person name="Murat C."/>
            <person name="Riley R."/>
            <person name="Ohm R."/>
            <person name="Sun H."/>
            <person name="Tunlid A."/>
            <person name="Henrissat B."/>
            <person name="Grigoriev I.V."/>
            <person name="Hibbett D.S."/>
            <person name="Martin F."/>
        </authorList>
    </citation>
    <scope>NUCLEOTIDE SEQUENCE [LARGE SCALE GENOMIC DNA]</scope>
    <source>
        <strain evidence="6 7">FD-317 M1</strain>
    </source>
</reference>
<feature type="domain" description="WDR59/RTC1-like RING zinc finger" evidence="5">
    <location>
        <begin position="1499"/>
        <end position="1545"/>
    </location>
</feature>
<feature type="repeat" description="WD" evidence="3">
    <location>
        <begin position="225"/>
        <end position="267"/>
    </location>
</feature>
<feature type="region of interest" description="Disordered" evidence="4">
    <location>
        <begin position="1219"/>
        <end position="1249"/>
    </location>
</feature>
<keyword evidence="7" id="KW-1185">Reference proteome</keyword>
<dbReference type="PROSITE" id="PS00678">
    <property type="entry name" value="WD_REPEATS_1"/>
    <property type="match status" value="1"/>
</dbReference>
<feature type="region of interest" description="Disordered" evidence="4">
    <location>
        <begin position="1"/>
        <end position="35"/>
    </location>
</feature>
<evidence type="ECO:0000313" key="7">
    <source>
        <dbReference type="Proteomes" id="UP000053593"/>
    </source>
</evidence>
<dbReference type="GO" id="GO:0005774">
    <property type="term" value="C:vacuolar membrane"/>
    <property type="evidence" value="ECO:0007669"/>
    <property type="project" value="TreeGrafter"/>
</dbReference>
<evidence type="ECO:0000256" key="4">
    <source>
        <dbReference type="SAM" id="MobiDB-lite"/>
    </source>
</evidence>
<dbReference type="SUPFAM" id="SSF50978">
    <property type="entry name" value="WD40 repeat-like"/>
    <property type="match status" value="1"/>
</dbReference>
<dbReference type="Pfam" id="PF17120">
    <property type="entry name" value="zf-RING_16"/>
    <property type="match status" value="1"/>
</dbReference>
<dbReference type="InterPro" id="IPR019775">
    <property type="entry name" value="WD40_repeat_CS"/>
</dbReference>
<evidence type="ECO:0000256" key="3">
    <source>
        <dbReference type="PROSITE-ProRule" id="PRU00221"/>
    </source>
</evidence>
<feature type="region of interest" description="Disordered" evidence="4">
    <location>
        <begin position="435"/>
        <end position="479"/>
    </location>
</feature>
<feature type="region of interest" description="Disordered" evidence="4">
    <location>
        <begin position="528"/>
        <end position="592"/>
    </location>
</feature>
<feature type="region of interest" description="Disordered" evidence="4">
    <location>
        <begin position="841"/>
        <end position="875"/>
    </location>
</feature>
<feature type="repeat" description="WD" evidence="3">
    <location>
        <begin position="138"/>
        <end position="173"/>
    </location>
</feature>
<dbReference type="GO" id="GO:1904263">
    <property type="term" value="P:positive regulation of TORC1 signaling"/>
    <property type="evidence" value="ECO:0007669"/>
    <property type="project" value="TreeGrafter"/>
</dbReference>
<feature type="compositionally biased region" description="Polar residues" evidence="4">
    <location>
        <begin position="841"/>
        <end position="856"/>
    </location>
</feature>
<dbReference type="GO" id="GO:0034198">
    <property type="term" value="P:cellular response to amino acid starvation"/>
    <property type="evidence" value="ECO:0007669"/>
    <property type="project" value="TreeGrafter"/>
</dbReference>
<dbReference type="InterPro" id="IPR049566">
    <property type="entry name" value="WDR59_RTC1-like_RING_Znf"/>
</dbReference>
<dbReference type="OrthoDB" id="311712at2759"/>
<name>A0A0D0CD27_9AGAR</name>
<dbReference type="InterPro" id="IPR015943">
    <property type="entry name" value="WD40/YVTN_repeat-like_dom_sf"/>
</dbReference>
<dbReference type="Gene3D" id="2.130.10.10">
    <property type="entry name" value="YVTN repeat-like/Quinoprotein amine dehydrogenase"/>
    <property type="match status" value="1"/>
</dbReference>
<feature type="compositionally biased region" description="Polar residues" evidence="4">
    <location>
        <begin position="439"/>
        <end position="456"/>
    </location>
</feature>
<dbReference type="Pfam" id="PF00400">
    <property type="entry name" value="WD40"/>
    <property type="match status" value="1"/>
</dbReference>
<gene>
    <name evidence="6" type="ORF">GYMLUDRAFT_233211</name>
</gene>